<dbReference type="InterPro" id="IPR004045">
    <property type="entry name" value="Glutathione_S-Trfase_N"/>
</dbReference>
<protein>
    <recommendedName>
        <fullName evidence="1">GST N-terminal domain-containing protein</fullName>
    </recommendedName>
</protein>
<gene>
    <name evidence="2" type="ORF">LTR97_006978</name>
</gene>
<dbReference type="PANTHER" id="PTHR43968">
    <property type="match status" value="1"/>
</dbReference>
<dbReference type="PANTHER" id="PTHR43968:SF6">
    <property type="entry name" value="GLUTATHIONE S-TRANSFERASE OMEGA"/>
    <property type="match status" value="1"/>
</dbReference>
<dbReference type="GO" id="GO:0005737">
    <property type="term" value="C:cytoplasm"/>
    <property type="evidence" value="ECO:0007669"/>
    <property type="project" value="TreeGrafter"/>
</dbReference>
<evidence type="ECO:0000313" key="3">
    <source>
        <dbReference type="Proteomes" id="UP001310594"/>
    </source>
</evidence>
<dbReference type="InterPro" id="IPR036249">
    <property type="entry name" value="Thioredoxin-like_sf"/>
</dbReference>
<dbReference type="Gene3D" id="1.20.1280.50">
    <property type="match status" value="1"/>
</dbReference>
<dbReference type="InterPro" id="IPR050983">
    <property type="entry name" value="GST_Omega/HSP26"/>
</dbReference>
<reference evidence="2" key="1">
    <citation type="submission" date="2023-08" db="EMBL/GenBank/DDBJ databases">
        <title>Black Yeasts Isolated from many extreme environments.</title>
        <authorList>
            <person name="Coleine C."/>
            <person name="Stajich J.E."/>
            <person name="Selbmann L."/>
        </authorList>
    </citation>
    <scope>NUCLEOTIDE SEQUENCE</scope>
    <source>
        <strain evidence="2">CCFEE 5810</strain>
    </source>
</reference>
<dbReference type="AlphaFoldDB" id="A0AAN7W411"/>
<name>A0AAN7W411_9PEZI</name>
<dbReference type="SUPFAM" id="SSF47616">
    <property type="entry name" value="GST C-terminal domain-like"/>
    <property type="match status" value="1"/>
</dbReference>
<dbReference type="Pfam" id="PF13417">
    <property type="entry name" value="GST_N_3"/>
    <property type="match status" value="1"/>
</dbReference>
<organism evidence="2 3">
    <name type="scientific">Elasticomyces elasticus</name>
    <dbReference type="NCBI Taxonomy" id="574655"/>
    <lineage>
        <taxon>Eukaryota</taxon>
        <taxon>Fungi</taxon>
        <taxon>Dikarya</taxon>
        <taxon>Ascomycota</taxon>
        <taxon>Pezizomycotina</taxon>
        <taxon>Dothideomycetes</taxon>
        <taxon>Dothideomycetidae</taxon>
        <taxon>Mycosphaerellales</taxon>
        <taxon>Teratosphaeriaceae</taxon>
        <taxon>Elasticomyces</taxon>
    </lineage>
</organism>
<dbReference type="Gene3D" id="1.20.1050.10">
    <property type="match status" value="1"/>
</dbReference>
<dbReference type="InterPro" id="IPR036047">
    <property type="entry name" value="F-box-like_dom_sf"/>
</dbReference>
<dbReference type="Proteomes" id="UP001310594">
    <property type="component" value="Unassembled WGS sequence"/>
</dbReference>
<dbReference type="EMBL" id="JAVRQU010000010">
    <property type="protein sequence ID" value="KAK5698018.1"/>
    <property type="molecule type" value="Genomic_DNA"/>
</dbReference>
<evidence type="ECO:0000259" key="1">
    <source>
        <dbReference type="PROSITE" id="PS50404"/>
    </source>
</evidence>
<dbReference type="InterPro" id="IPR036282">
    <property type="entry name" value="Glutathione-S-Trfase_C_sf"/>
</dbReference>
<proteinExistence type="predicted"/>
<dbReference type="Gene3D" id="3.40.30.10">
    <property type="entry name" value="Glutaredoxin"/>
    <property type="match status" value="1"/>
</dbReference>
<dbReference type="SUPFAM" id="SSF81383">
    <property type="entry name" value="F-box domain"/>
    <property type="match status" value="1"/>
</dbReference>
<sequence>MTRLCNSFFGDRQQIYMKEKGIFHDFEIIPVHFTKQGQMDSAFGSPPGKALPTLEVEPGMFLYQSTAIIEYLEELYTGPGPVMIGSSSWERARTRDCLAVLDEAVAFFACYGHNASAAFAKREPQSKEAARVSLVRGHKLFAQLETLVDADGPFLMGKGEQPMVLDCIVMATLQFYKEAYDVDFTIGHPRFHTMHQAFASRKSAEWDEEVPGTLRDIFHLTPTHEVLATPELLEAILLHLPLRDLLFSQKVCTHWKAIVDTSPNIKKALFLVPDTHIDQAASTQPHSVSAPRPLAINDLILAYVQPGLGSIHEAEHYVGCYAIRSAALQARFEASCRKMYLSRPSIDAKLYFIAEVTSLADLITLEAPELNVATLSSEQNFGNLMQRYHARSQEVKRQGYEITSEVKIGSASLQRFLPYNEEKLEADMFERWMRDVLVPPEQEKPQDAGR</sequence>
<dbReference type="Pfam" id="PF00646">
    <property type="entry name" value="F-box"/>
    <property type="match status" value="1"/>
</dbReference>
<dbReference type="CDD" id="cd00570">
    <property type="entry name" value="GST_N_family"/>
    <property type="match status" value="1"/>
</dbReference>
<dbReference type="SUPFAM" id="SSF52833">
    <property type="entry name" value="Thioredoxin-like"/>
    <property type="match status" value="1"/>
</dbReference>
<dbReference type="PROSITE" id="PS50404">
    <property type="entry name" value="GST_NTER"/>
    <property type="match status" value="1"/>
</dbReference>
<dbReference type="InterPro" id="IPR001810">
    <property type="entry name" value="F-box_dom"/>
</dbReference>
<accession>A0AAN7W411</accession>
<evidence type="ECO:0000313" key="2">
    <source>
        <dbReference type="EMBL" id="KAK5698018.1"/>
    </source>
</evidence>
<feature type="domain" description="GST N-terminal" evidence="1">
    <location>
        <begin position="1"/>
        <end position="80"/>
    </location>
</feature>
<comment type="caution">
    <text evidence="2">The sequence shown here is derived from an EMBL/GenBank/DDBJ whole genome shotgun (WGS) entry which is preliminary data.</text>
</comment>